<protein>
    <submittedName>
        <fullName evidence="1">Uncharacterized protein</fullName>
    </submittedName>
</protein>
<dbReference type="KEGG" id="dtx:ATSB10_07150"/>
<accession>A0A161JIQ0</accession>
<dbReference type="AlphaFoldDB" id="A0A161JIQ0"/>
<sequence>MIEEAARNPGGWVYQIAGNFGPQDRVPPEAIKGAFKVDSNGKLTGEFKPNPNYRGNL</sequence>
<organism evidence="1 2">
    <name type="scientific">Dyella thiooxydans</name>
    <dbReference type="NCBI Taxonomy" id="445710"/>
    <lineage>
        <taxon>Bacteria</taxon>
        <taxon>Pseudomonadati</taxon>
        <taxon>Pseudomonadota</taxon>
        <taxon>Gammaproteobacteria</taxon>
        <taxon>Lysobacterales</taxon>
        <taxon>Rhodanobacteraceae</taxon>
        <taxon>Dyella</taxon>
    </lineage>
</organism>
<proteinExistence type="predicted"/>
<keyword evidence="2" id="KW-1185">Reference proteome</keyword>
<gene>
    <name evidence="1" type="ORF">ATSB10_07150</name>
</gene>
<dbReference type="EMBL" id="CP014841">
    <property type="protein sequence ID" value="AND68169.1"/>
    <property type="molecule type" value="Genomic_DNA"/>
</dbReference>
<dbReference type="PATRIC" id="fig|445710.3.peg.713"/>
<dbReference type="Proteomes" id="UP000077255">
    <property type="component" value="Chromosome"/>
</dbReference>
<evidence type="ECO:0000313" key="1">
    <source>
        <dbReference type="EMBL" id="AND68169.1"/>
    </source>
</evidence>
<evidence type="ECO:0000313" key="2">
    <source>
        <dbReference type="Proteomes" id="UP000077255"/>
    </source>
</evidence>
<reference evidence="1 2" key="1">
    <citation type="submission" date="2016-02" db="EMBL/GenBank/DDBJ databases">
        <title>Complete genome sequencing and analysis of ATSB10, Dyella thiooxydans isolated from rhizosphere soil of sunflower (Helianthus annuus L.).</title>
        <authorList>
            <person name="Lee Y."/>
            <person name="Hwangbo K."/>
            <person name="Chung H."/>
            <person name="Yoo J."/>
            <person name="Kim K.Y."/>
            <person name="Sa T.M."/>
            <person name="Um Y."/>
            <person name="Madhaiyan M."/>
        </authorList>
    </citation>
    <scope>NUCLEOTIDE SEQUENCE [LARGE SCALE GENOMIC DNA]</scope>
    <source>
        <strain evidence="1 2">ATSB10</strain>
    </source>
</reference>
<dbReference type="SUPFAM" id="SSF56399">
    <property type="entry name" value="ADP-ribosylation"/>
    <property type="match status" value="1"/>
</dbReference>
<name>A0A161JIQ0_9GAMM</name>